<name>A0A8H7SZP9_9HELO</name>
<gene>
    <name evidence="1" type="ORF">IFR04_015971</name>
</gene>
<organism evidence="1 2">
    <name type="scientific">Cadophora malorum</name>
    <dbReference type="NCBI Taxonomy" id="108018"/>
    <lineage>
        <taxon>Eukaryota</taxon>
        <taxon>Fungi</taxon>
        <taxon>Dikarya</taxon>
        <taxon>Ascomycota</taxon>
        <taxon>Pezizomycotina</taxon>
        <taxon>Leotiomycetes</taxon>
        <taxon>Helotiales</taxon>
        <taxon>Ploettnerulaceae</taxon>
        <taxon>Cadophora</taxon>
    </lineage>
</organism>
<dbReference type="OrthoDB" id="3562204at2759"/>
<reference evidence="1" key="1">
    <citation type="submission" date="2021-02" db="EMBL/GenBank/DDBJ databases">
        <title>Genome sequence Cadophora malorum strain M34.</title>
        <authorList>
            <person name="Stefanovic E."/>
            <person name="Vu D."/>
            <person name="Scully C."/>
            <person name="Dijksterhuis J."/>
            <person name="Roader J."/>
            <person name="Houbraken J."/>
        </authorList>
    </citation>
    <scope>NUCLEOTIDE SEQUENCE</scope>
    <source>
        <strain evidence="1">M34</strain>
    </source>
</reference>
<sequence>MATAPAFPRFGELPVEVRLLVWKAALSATLHRRGRSFEVHLCRKLVFNPAHTLRETENDLRNGLTERARTEFVAEFSFDFSSHTGMISGIVVEVYYELFPDVLRLVDESGTQCGIAIRFNAEFDTIFMDLESLRSLYDYTRPAQPVPGAATEGGFAPSMIARKRNLTGFNLIRRLKAPLPASPTVDGIEYLRYHIFTGLIHPVEEDFGAFPRLDTAHLRLLNLSVVSPAFQSQSEEEILIFSQCVESSKRLYQPLEEFLKDNAGLRPEWIVPLNLGAHPRQGLFEAMVSRLKARVTKESEVFFSITSSLGSYN</sequence>
<protein>
    <submittedName>
        <fullName evidence="1">Uncharacterized protein</fullName>
    </submittedName>
</protein>
<dbReference type="Proteomes" id="UP000664132">
    <property type="component" value="Unassembled WGS sequence"/>
</dbReference>
<evidence type="ECO:0000313" key="1">
    <source>
        <dbReference type="EMBL" id="KAG4410889.1"/>
    </source>
</evidence>
<evidence type="ECO:0000313" key="2">
    <source>
        <dbReference type="Proteomes" id="UP000664132"/>
    </source>
</evidence>
<dbReference type="EMBL" id="JAFJYH010000564">
    <property type="protein sequence ID" value="KAG4410889.1"/>
    <property type="molecule type" value="Genomic_DNA"/>
</dbReference>
<proteinExistence type="predicted"/>
<keyword evidence="2" id="KW-1185">Reference proteome</keyword>
<comment type="caution">
    <text evidence="1">The sequence shown here is derived from an EMBL/GenBank/DDBJ whole genome shotgun (WGS) entry which is preliminary data.</text>
</comment>
<accession>A0A8H7SZP9</accession>
<dbReference type="AlphaFoldDB" id="A0A8H7SZP9"/>